<evidence type="ECO:0000313" key="2">
    <source>
        <dbReference type="EMBL" id="CAK5265770.1"/>
    </source>
</evidence>
<sequence>MSEAGQRLSPILMRSGTPGPAEKVLRYLEGMSREGDDVDISPPRSLADAEEYNATIPEMLRSPGVRSKTSQALRDLAKSPVSYDDRSKGGGVALGGDKQTRTRTVNGDDAASIEQNGQRSEFGDHPLPVRQPSFEPGPNDDPGPHYPSFDSGPSFGNFGPMPDDGPSRTPMFQPTWTSKAQQNDERPWSPMSSRSRLTKATEKATAYPALPESRVGEDDSPPRSKTHSPPPPQSPSRKAEPLSPRSATRSMQNPPRSPGGSMFSGGHQNRPFSPYRHAPTHEDLLHAAVRGRAFIPPDLDQSAAEPALPPPSTTTPVMKAASVARSQFSAQSPLPVKAPSIASHRTGSTATPIQRPYSPNELNQEEEQIVQDTLAGRTPRTSHYAPSVLGSDVVNSHFHDMDLCVLLHQENDPTVHDVVKKALRKAIRQRVKNWA</sequence>
<proteinExistence type="predicted"/>
<feature type="compositionally biased region" description="Polar residues" evidence="1">
    <location>
        <begin position="170"/>
        <end position="181"/>
    </location>
</feature>
<organism evidence="2 3">
    <name type="scientific">Mycena citricolor</name>
    <dbReference type="NCBI Taxonomy" id="2018698"/>
    <lineage>
        <taxon>Eukaryota</taxon>
        <taxon>Fungi</taxon>
        <taxon>Dikarya</taxon>
        <taxon>Basidiomycota</taxon>
        <taxon>Agaricomycotina</taxon>
        <taxon>Agaricomycetes</taxon>
        <taxon>Agaricomycetidae</taxon>
        <taxon>Agaricales</taxon>
        <taxon>Marasmiineae</taxon>
        <taxon>Mycenaceae</taxon>
        <taxon>Mycena</taxon>
    </lineage>
</organism>
<evidence type="ECO:0000313" key="3">
    <source>
        <dbReference type="Proteomes" id="UP001295794"/>
    </source>
</evidence>
<feature type="region of interest" description="Disordered" evidence="1">
    <location>
        <begin position="1"/>
        <end position="20"/>
    </location>
</feature>
<dbReference type="EMBL" id="CAVNYO010000100">
    <property type="protein sequence ID" value="CAK5265770.1"/>
    <property type="molecule type" value="Genomic_DNA"/>
</dbReference>
<feature type="region of interest" description="Disordered" evidence="1">
    <location>
        <begin position="62"/>
        <end position="280"/>
    </location>
</feature>
<dbReference type="Proteomes" id="UP001295794">
    <property type="component" value="Unassembled WGS sequence"/>
</dbReference>
<accession>A0AAD2GZ91</accession>
<dbReference type="AlphaFoldDB" id="A0AAD2GZ91"/>
<keyword evidence="3" id="KW-1185">Reference proteome</keyword>
<name>A0AAD2GZ91_9AGAR</name>
<feature type="region of interest" description="Disordered" evidence="1">
    <location>
        <begin position="330"/>
        <end position="357"/>
    </location>
</feature>
<feature type="region of interest" description="Disordered" evidence="1">
    <location>
        <begin position="299"/>
        <end position="318"/>
    </location>
</feature>
<feature type="compositionally biased region" description="Polar residues" evidence="1">
    <location>
        <begin position="245"/>
        <end position="254"/>
    </location>
</feature>
<reference evidence="2" key="1">
    <citation type="submission" date="2023-11" db="EMBL/GenBank/DDBJ databases">
        <authorList>
            <person name="De Vega J J."/>
            <person name="De Vega J J."/>
        </authorList>
    </citation>
    <scope>NUCLEOTIDE SEQUENCE</scope>
</reference>
<gene>
    <name evidence="2" type="ORF">MYCIT1_LOCUS7013</name>
</gene>
<comment type="caution">
    <text evidence="2">The sequence shown here is derived from an EMBL/GenBank/DDBJ whole genome shotgun (WGS) entry which is preliminary data.</text>
</comment>
<protein>
    <submittedName>
        <fullName evidence="2">Uncharacterized protein</fullName>
    </submittedName>
</protein>
<evidence type="ECO:0000256" key="1">
    <source>
        <dbReference type="SAM" id="MobiDB-lite"/>
    </source>
</evidence>
<feature type="compositionally biased region" description="Polar residues" evidence="1">
    <location>
        <begin position="343"/>
        <end position="352"/>
    </location>
</feature>